<dbReference type="Proteomes" id="UP001046870">
    <property type="component" value="Chromosome 18"/>
</dbReference>
<comment type="caution">
    <text evidence="2">The sequence shown here is derived from an EMBL/GenBank/DDBJ whole genome shotgun (WGS) entry which is preliminary data.</text>
</comment>
<feature type="compositionally biased region" description="Low complexity" evidence="1">
    <location>
        <begin position="200"/>
        <end position="216"/>
    </location>
</feature>
<feature type="compositionally biased region" description="Polar residues" evidence="1">
    <location>
        <begin position="238"/>
        <end position="248"/>
    </location>
</feature>
<dbReference type="PANTHER" id="PTHR34648">
    <property type="entry name" value="CLOCK-INTERACTING PACEMAKER"/>
    <property type="match status" value="1"/>
</dbReference>
<feature type="compositionally biased region" description="Basic and acidic residues" evidence="1">
    <location>
        <begin position="63"/>
        <end position="76"/>
    </location>
</feature>
<dbReference type="PANTHER" id="PTHR34648:SF6">
    <property type="entry name" value="CLOCK-INTERACTING PACEMAKER-RELATED"/>
    <property type="match status" value="1"/>
</dbReference>
<evidence type="ECO:0000256" key="1">
    <source>
        <dbReference type="SAM" id="MobiDB-lite"/>
    </source>
</evidence>
<reference evidence="2" key="1">
    <citation type="submission" date="2021-01" db="EMBL/GenBank/DDBJ databases">
        <authorList>
            <person name="Zahm M."/>
            <person name="Roques C."/>
            <person name="Cabau C."/>
            <person name="Klopp C."/>
            <person name="Donnadieu C."/>
            <person name="Jouanno E."/>
            <person name="Lampietro C."/>
            <person name="Louis A."/>
            <person name="Herpin A."/>
            <person name="Echchiki A."/>
            <person name="Berthelot C."/>
            <person name="Parey E."/>
            <person name="Roest-Crollius H."/>
            <person name="Braasch I."/>
            <person name="Postlethwait J."/>
            <person name="Bobe J."/>
            <person name="Montfort J."/>
            <person name="Bouchez O."/>
            <person name="Begum T."/>
            <person name="Mejri S."/>
            <person name="Adams A."/>
            <person name="Chen W.-J."/>
            <person name="Guiguen Y."/>
        </authorList>
    </citation>
    <scope>NUCLEOTIDE SEQUENCE</scope>
    <source>
        <strain evidence="2">YG-15Mar2019-1</strain>
        <tissue evidence="2">Brain</tissue>
    </source>
</reference>
<feature type="region of interest" description="Disordered" evidence="1">
    <location>
        <begin position="379"/>
        <end position="399"/>
    </location>
</feature>
<dbReference type="AlphaFoldDB" id="A0A9D3PMQ4"/>
<evidence type="ECO:0000313" key="2">
    <source>
        <dbReference type="EMBL" id="KAG7461273.1"/>
    </source>
</evidence>
<evidence type="ECO:0000313" key="3">
    <source>
        <dbReference type="Proteomes" id="UP001046870"/>
    </source>
</evidence>
<gene>
    <name evidence="2" type="ORF">MATL_G00208400</name>
</gene>
<accession>A0A9D3PMQ4</accession>
<proteinExistence type="predicted"/>
<sequence length="399" mass="42748">MGGLGAYRSRGDCLANNRLKTHPWMRDTQLGRETRRVGRAAMSGRVHHRKPSVDVASRMRSAPLERTKPESERDSGFSDGSSEHLSVLGHTDSDDTSRGTGPSARASGVSVVGGPYSGLSPMIIMNNVLLKQPGDIPPSPKPWGFRPAIEVIPQPQVVFLQPVVSNDSSSLPKTTPAKRRRSKKYLPILKSYPKIAPQPGESGSERAGSSSSERSSLTSGHWRRCHSTAGSTPPALNRTPSSQASSPGPFSPLPDGNAGNAPGGDKWAGFTKGPDSAPPTSSAQPPSPPPALAPCTPHMPQPPVLHGDDPLDCHNKRKRFCNTYNILSQSGLLDITLRTKELIRQNRRSQAQLERLRAQAGLFLQAVQGDDPEAWARLQSAMQEAGPEDDGERAQTGSA</sequence>
<evidence type="ECO:0008006" key="4">
    <source>
        <dbReference type="Google" id="ProtNLM"/>
    </source>
</evidence>
<dbReference type="InterPro" id="IPR031602">
    <property type="entry name" value="CIPC"/>
</dbReference>
<dbReference type="GO" id="GO:0045892">
    <property type="term" value="P:negative regulation of DNA-templated transcription"/>
    <property type="evidence" value="ECO:0007669"/>
    <property type="project" value="InterPro"/>
</dbReference>
<feature type="region of interest" description="Disordered" evidence="1">
    <location>
        <begin position="24"/>
        <end position="110"/>
    </location>
</feature>
<keyword evidence="3" id="KW-1185">Reference proteome</keyword>
<dbReference type="GO" id="GO:0042754">
    <property type="term" value="P:negative regulation of circadian rhythm"/>
    <property type="evidence" value="ECO:0007669"/>
    <property type="project" value="InterPro"/>
</dbReference>
<dbReference type="OrthoDB" id="6374619at2759"/>
<feature type="compositionally biased region" description="Low complexity" evidence="1">
    <location>
        <begin position="274"/>
        <end position="284"/>
    </location>
</feature>
<protein>
    <recommendedName>
        <fullName evidence="4">CLOCK-interacting pacemaker</fullName>
    </recommendedName>
</protein>
<feature type="region of interest" description="Disordered" evidence="1">
    <location>
        <begin position="166"/>
        <end position="310"/>
    </location>
</feature>
<organism evidence="2 3">
    <name type="scientific">Megalops atlanticus</name>
    <name type="common">Tarpon</name>
    <name type="synonym">Clupea gigantea</name>
    <dbReference type="NCBI Taxonomy" id="7932"/>
    <lineage>
        <taxon>Eukaryota</taxon>
        <taxon>Metazoa</taxon>
        <taxon>Chordata</taxon>
        <taxon>Craniata</taxon>
        <taxon>Vertebrata</taxon>
        <taxon>Euteleostomi</taxon>
        <taxon>Actinopterygii</taxon>
        <taxon>Neopterygii</taxon>
        <taxon>Teleostei</taxon>
        <taxon>Elopiformes</taxon>
        <taxon>Megalopidae</taxon>
        <taxon>Megalops</taxon>
    </lineage>
</organism>
<feature type="compositionally biased region" description="Pro residues" evidence="1">
    <location>
        <begin position="285"/>
        <end position="303"/>
    </location>
</feature>
<dbReference type="GO" id="GO:0005634">
    <property type="term" value="C:nucleus"/>
    <property type="evidence" value="ECO:0007669"/>
    <property type="project" value="TreeGrafter"/>
</dbReference>
<dbReference type="EMBL" id="JAFDVH010000018">
    <property type="protein sequence ID" value="KAG7461273.1"/>
    <property type="molecule type" value="Genomic_DNA"/>
</dbReference>
<name>A0A9D3PMQ4_MEGAT</name>
<dbReference type="Pfam" id="PF15800">
    <property type="entry name" value="CiPC"/>
    <property type="match status" value="2"/>
</dbReference>